<accession>A0A4Z2FQH5</accession>
<reference evidence="1 2" key="1">
    <citation type="submission" date="2019-03" db="EMBL/GenBank/DDBJ databases">
        <title>First draft genome of Liparis tanakae, snailfish: a comprehensive survey of snailfish specific genes.</title>
        <authorList>
            <person name="Kim W."/>
            <person name="Song I."/>
            <person name="Jeong J.-H."/>
            <person name="Kim D."/>
            <person name="Kim S."/>
            <person name="Ryu S."/>
            <person name="Song J.Y."/>
            <person name="Lee S.K."/>
        </authorList>
    </citation>
    <scope>NUCLEOTIDE SEQUENCE [LARGE SCALE GENOMIC DNA]</scope>
    <source>
        <tissue evidence="1">Muscle</tissue>
    </source>
</reference>
<comment type="caution">
    <text evidence="1">The sequence shown here is derived from an EMBL/GenBank/DDBJ whole genome shotgun (WGS) entry which is preliminary data.</text>
</comment>
<protein>
    <submittedName>
        <fullName evidence="1">Uncharacterized protein</fullName>
    </submittedName>
</protein>
<evidence type="ECO:0000313" key="2">
    <source>
        <dbReference type="Proteomes" id="UP000314294"/>
    </source>
</evidence>
<dbReference type="Proteomes" id="UP000314294">
    <property type="component" value="Unassembled WGS sequence"/>
</dbReference>
<evidence type="ECO:0000313" key="1">
    <source>
        <dbReference type="EMBL" id="TNN43487.1"/>
    </source>
</evidence>
<gene>
    <name evidence="1" type="ORF">EYF80_046309</name>
</gene>
<name>A0A4Z2FQH5_9TELE</name>
<keyword evidence="2" id="KW-1185">Reference proteome</keyword>
<dbReference type="EMBL" id="SRLO01000962">
    <property type="protein sequence ID" value="TNN43487.1"/>
    <property type="molecule type" value="Genomic_DNA"/>
</dbReference>
<sequence length="78" mass="8733">MLINMTLERSASSCSLLRFRFLVFLSPSASSSSVSDHGVNPPVRLVLQLPVEKVSSKWEREELEESERRSRVAAGVQD</sequence>
<dbReference type="AlphaFoldDB" id="A0A4Z2FQH5"/>
<organism evidence="1 2">
    <name type="scientific">Liparis tanakae</name>
    <name type="common">Tanaka's snailfish</name>
    <dbReference type="NCBI Taxonomy" id="230148"/>
    <lineage>
        <taxon>Eukaryota</taxon>
        <taxon>Metazoa</taxon>
        <taxon>Chordata</taxon>
        <taxon>Craniata</taxon>
        <taxon>Vertebrata</taxon>
        <taxon>Euteleostomi</taxon>
        <taxon>Actinopterygii</taxon>
        <taxon>Neopterygii</taxon>
        <taxon>Teleostei</taxon>
        <taxon>Neoteleostei</taxon>
        <taxon>Acanthomorphata</taxon>
        <taxon>Eupercaria</taxon>
        <taxon>Perciformes</taxon>
        <taxon>Cottioidei</taxon>
        <taxon>Cottales</taxon>
        <taxon>Liparidae</taxon>
        <taxon>Liparis</taxon>
    </lineage>
</organism>
<proteinExistence type="predicted"/>